<dbReference type="Gene3D" id="3.90.79.10">
    <property type="entry name" value="Nucleoside Triphosphate Pyrophosphohydrolase"/>
    <property type="match status" value="1"/>
</dbReference>
<evidence type="ECO:0000313" key="12">
    <source>
        <dbReference type="Proteomes" id="UP000193411"/>
    </source>
</evidence>
<comment type="similarity">
    <text evidence="3">Belongs to the Nudix hydrolase family. DCP2 subfamily.</text>
</comment>
<dbReference type="GO" id="GO:0030145">
    <property type="term" value="F:manganese ion binding"/>
    <property type="evidence" value="ECO:0007669"/>
    <property type="project" value="InterPro"/>
</dbReference>
<dbReference type="SUPFAM" id="SSF140586">
    <property type="entry name" value="Dcp2 domain-like"/>
    <property type="match status" value="1"/>
</dbReference>
<dbReference type="Proteomes" id="UP000193411">
    <property type="component" value="Unassembled WGS sequence"/>
</dbReference>
<protein>
    <submittedName>
        <fullName evidence="11">Dcp2, box A domain-domain-containing protein</fullName>
    </submittedName>
</protein>
<keyword evidence="6" id="KW-0378">Hydrolase</keyword>
<keyword evidence="12" id="KW-1185">Reference proteome</keyword>
<dbReference type="InterPro" id="IPR015797">
    <property type="entry name" value="NUDIX_hydrolase-like_dom_sf"/>
</dbReference>
<proteinExistence type="inferred from homology"/>
<evidence type="ECO:0000256" key="1">
    <source>
        <dbReference type="ARBA" id="ARBA00001936"/>
    </source>
</evidence>
<reference evidence="11 12" key="1">
    <citation type="submission" date="2016-07" db="EMBL/GenBank/DDBJ databases">
        <title>Pervasive Adenine N6-methylation of Active Genes in Fungi.</title>
        <authorList>
            <consortium name="DOE Joint Genome Institute"/>
            <person name="Mondo S.J."/>
            <person name="Dannebaum R.O."/>
            <person name="Kuo R.C."/>
            <person name="Labutti K."/>
            <person name="Haridas S."/>
            <person name="Kuo A."/>
            <person name="Salamov A."/>
            <person name="Ahrendt S.R."/>
            <person name="Lipzen A."/>
            <person name="Sullivan W."/>
            <person name="Andreopoulos W.B."/>
            <person name="Clum A."/>
            <person name="Lindquist E."/>
            <person name="Daum C."/>
            <person name="Ramamoorthy G.K."/>
            <person name="Gryganskyi A."/>
            <person name="Culley D."/>
            <person name="Magnuson J.K."/>
            <person name="James T.Y."/>
            <person name="O'Malley M.A."/>
            <person name="Stajich J.E."/>
            <person name="Spatafora J.W."/>
            <person name="Visel A."/>
            <person name="Grigoriev I.V."/>
        </authorList>
    </citation>
    <scope>NUCLEOTIDE SEQUENCE [LARGE SCALE GENOMIC DNA]</scope>
    <source>
        <strain evidence="11 12">PL171</strain>
    </source>
</reference>
<dbReference type="InterPro" id="IPR000086">
    <property type="entry name" value="NUDIX_hydrolase_dom"/>
</dbReference>
<dbReference type="GO" id="GO:0000184">
    <property type="term" value="P:nuclear-transcribed mRNA catabolic process, nonsense-mediated decay"/>
    <property type="evidence" value="ECO:0007669"/>
    <property type="project" value="InterPro"/>
</dbReference>
<dbReference type="InterPro" id="IPR036189">
    <property type="entry name" value="DCP2_BoxA_sf"/>
</dbReference>
<dbReference type="InterPro" id="IPR020084">
    <property type="entry name" value="NUDIX_hydrolase_CS"/>
</dbReference>
<evidence type="ECO:0000256" key="6">
    <source>
        <dbReference type="ARBA" id="ARBA00022801"/>
    </source>
</evidence>
<dbReference type="PANTHER" id="PTHR23114:SF17">
    <property type="entry name" value="M7GPPPN-MRNA HYDROLASE"/>
    <property type="match status" value="1"/>
</dbReference>
<evidence type="ECO:0000256" key="3">
    <source>
        <dbReference type="ARBA" id="ARBA00005279"/>
    </source>
</evidence>
<dbReference type="AlphaFoldDB" id="A0A1Y2HUC6"/>
<dbReference type="Gene3D" id="1.10.10.1050">
    <property type="entry name" value="Dcp2, box A domain"/>
    <property type="match status" value="1"/>
</dbReference>
<dbReference type="FunFam" id="1.10.10.1050:FF:000003">
    <property type="entry name" value="Decapping enzyme Dcp2, putative"/>
    <property type="match status" value="1"/>
</dbReference>
<accession>A0A1Y2HUC6</accession>
<evidence type="ECO:0000256" key="5">
    <source>
        <dbReference type="ARBA" id="ARBA00022723"/>
    </source>
</evidence>
<feature type="domain" description="Nudix hydrolase" evidence="10">
    <location>
        <begin position="94"/>
        <end position="231"/>
    </location>
</feature>
<dbReference type="SUPFAM" id="SSF55811">
    <property type="entry name" value="Nudix"/>
    <property type="match status" value="1"/>
</dbReference>
<dbReference type="PROSITE" id="PS00893">
    <property type="entry name" value="NUDIX_BOX"/>
    <property type="match status" value="1"/>
</dbReference>
<comment type="cofactor">
    <cofactor evidence="1">
        <name>Mn(2+)</name>
        <dbReference type="ChEBI" id="CHEBI:29035"/>
    </cofactor>
</comment>
<dbReference type="EMBL" id="MCFL01000015">
    <property type="protein sequence ID" value="ORZ36752.1"/>
    <property type="molecule type" value="Genomic_DNA"/>
</dbReference>
<name>A0A1Y2HUC6_9FUNG</name>
<dbReference type="Pfam" id="PF05026">
    <property type="entry name" value="DCP2"/>
    <property type="match status" value="1"/>
</dbReference>
<dbReference type="InterPro" id="IPR044099">
    <property type="entry name" value="Dcp2_NUDIX"/>
</dbReference>
<evidence type="ECO:0000256" key="2">
    <source>
        <dbReference type="ARBA" id="ARBA00004496"/>
    </source>
</evidence>
<keyword evidence="8" id="KW-0464">Manganese</keyword>
<dbReference type="CDD" id="cd03672">
    <property type="entry name" value="NUDIX_Dcp2p_Nudt20"/>
    <property type="match status" value="1"/>
</dbReference>
<feature type="compositionally biased region" description="Basic and acidic residues" evidence="9">
    <location>
        <begin position="523"/>
        <end position="537"/>
    </location>
</feature>
<dbReference type="GO" id="GO:0003723">
    <property type="term" value="F:RNA binding"/>
    <property type="evidence" value="ECO:0007669"/>
    <property type="project" value="UniProtKB-KW"/>
</dbReference>
<dbReference type="PROSITE" id="PS51462">
    <property type="entry name" value="NUDIX"/>
    <property type="match status" value="1"/>
</dbReference>
<comment type="caution">
    <text evidence="11">The sequence shown here is derived from an EMBL/GenBank/DDBJ whole genome shotgun (WGS) entry which is preliminary data.</text>
</comment>
<organism evidence="11 12">
    <name type="scientific">Catenaria anguillulae PL171</name>
    <dbReference type="NCBI Taxonomy" id="765915"/>
    <lineage>
        <taxon>Eukaryota</taxon>
        <taxon>Fungi</taxon>
        <taxon>Fungi incertae sedis</taxon>
        <taxon>Blastocladiomycota</taxon>
        <taxon>Blastocladiomycetes</taxon>
        <taxon>Blastocladiales</taxon>
        <taxon>Catenariaceae</taxon>
        <taxon>Catenaria</taxon>
    </lineage>
</organism>
<evidence type="ECO:0000259" key="10">
    <source>
        <dbReference type="PROSITE" id="PS51462"/>
    </source>
</evidence>
<keyword evidence="5" id="KW-0479">Metal-binding</keyword>
<evidence type="ECO:0000256" key="7">
    <source>
        <dbReference type="ARBA" id="ARBA00022884"/>
    </source>
</evidence>
<evidence type="ECO:0000256" key="9">
    <source>
        <dbReference type="SAM" id="MobiDB-lite"/>
    </source>
</evidence>
<dbReference type="GO" id="GO:0000290">
    <property type="term" value="P:deadenylation-dependent decapping of nuclear-transcribed mRNA"/>
    <property type="evidence" value="ECO:0007669"/>
    <property type="project" value="InterPro"/>
</dbReference>
<dbReference type="FunFam" id="3.90.79.10:FF:000003">
    <property type="entry name" value="M7GpppN-mRNA hydrolase isoform 2"/>
    <property type="match status" value="1"/>
</dbReference>
<dbReference type="Pfam" id="PF00293">
    <property type="entry name" value="NUDIX"/>
    <property type="match status" value="1"/>
</dbReference>
<dbReference type="GO" id="GO:0000932">
    <property type="term" value="C:P-body"/>
    <property type="evidence" value="ECO:0007669"/>
    <property type="project" value="TreeGrafter"/>
</dbReference>
<dbReference type="GO" id="GO:0140933">
    <property type="term" value="F:5'-(N(7)-methylguanosine 5'-triphospho)-[mRNA] hydrolase activity"/>
    <property type="evidence" value="ECO:0007669"/>
    <property type="project" value="InterPro"/>
</dbReference>
<dbReference type="InterPro" id="IPR007722">
    <property type="entry name" value="DCP2_BoxA"/>
</dbReference>
<comment type="subcellular location">
    <subcellularLocation>
        <location evidence="2">Cytoplasm</location>
    </subcellularLocation>
</comment>
<gene>
    <name evidence="11" type="ORF">BCR44DRAFT_1431718</name>
</gene>
<dbReference type="PANTHER" id="PTHR23114">
    <property type="entry name" value="M7GPPPN-MRNA HYDROLASE"/>
    <property type="match status" value="1"/>
</dbReference>
<dbReference type="SMART" id="SM01125">
    <property type="entry name" value="DCP2"/>
    <property type="match status" value="1"/>
</dbReference>
<dbReference type="OrthoDB" id="18996at2759"/>
<keyword evidence="4" id="KW-0963">Cytoplasm</keyword>
<feature type="region of interest" description="Disordered" evidence="9">
    <location>
        <begin position="476"/>
        <end position="545"/>
    </location>
</feature>
<dbReference type="STRING" id="765915.A0A1Y2HUC6"/>
<evidence type="ECO:0000256" key="8">
    <source>
        <dbReference type="ARBA" id="ARBA00023211"/>
    </source>
</evidence>
<keyword evidence="7" id="KW-0694">RNA-binding</keyword>
<feature type="compositionally biased region" description="Low complexity" evidence="9">
    <location>
        <begin position="482"/>
        <end position="522"/>
    </location>
</feature>
<evidence type="ECO:0000313" key="11">
    <source>
        <dbReference type="EMBL" id="ORZ36752.1"/>
    </source>
</evidence>
<sequence length="560" mass="59602">MTFANLSLSEVLDDLGSRFIINVPDEELASIERICFQIEQAHWFYEDFVREENPTLPSFSLKAFCAQFFHHCPLLHEWAEVHEQAFATFMKYKFRVPVCGAIILNHTYDHVLLVKGWNSRTWSWPRGKINKGEKELRCAVREVMEETGFDITPYLSGPSDKEINEPDHMQITIKEQRLRLYIAAGVPTSTTFETRTRKEIAEIAWHPLASLPGFSKRAAGNGGGVGGNVSDAIGGHYSSSAAGGSKKKTWVKKRKQYLKRNGPPAKLGGTPVLDVDSEYDTDRSASIRMPTPASTGAAAVMPTTASLELKSILGIGGGGGGGVGRSATVESISAPSTPPPAMFVTQGPLPTASDSLMVNTASDVSPSFSHLLSATTATSSHLRDLLGILPGSPPPASNSFAVPGPVDPPVSALSAQPAPVRIWQPKPAPPMFPAIAAAATMPPRPAPLSSLPASGNADKAQSLLSAILLGPSVPAPAPAPAPAATRAASPPQSHVQARSPSPLSPSSASVRSRSASPSSSSSSEREVVDEEEKKGGEEQLPQHPWVAFKFDRSKIVACFD</sequence>
<evidence type="ECO:0000256" key="4">
    <source>
        <dbReference type="ARBA" id="ARBA00022490"/>
    </source>
</evidence>